<dbReference type="EMBL" id="JACHBU010000001">
    <property type="protein sequence ID" value="MBB6507039.1"/>
    <property type="molecule type" value="Genomic_DNA"/>
</dbReference>
<organism evidence="1 2">
    <name type="scientific">Rhizobium soli</name>
    <dbReference type="NCBI Taxonomy" id="424798"/>
    <lineage>
        <taxon>Bacteria</taxon>
        <taxon>Pseudomonadati</taxon>
        <taxon>Pseudomonadota</taxon>
        <taxon>Alphaproteobacteria</taxon>
        <taxon>Hyphomicrobiales</taxon>
        <taxon>Rhizobiaceae</taxon>
        <taxon>Rhizobium/Agrobacterium group</taxon>
        <taxon>Rhizobium</taxon>
    </lineage>
</organism>
<dbReference type="AlphaFoldDB" id="A0A7X0JH38"/>
<name>A0A7X0JH38_9HYPH</name>
<dbReference type="Proteomes" id="UP000585437">
    <property type="component" value="Unassembled WGS sequence"/>
</dbReference>
<sequence length="73" mass="8561">MIEALIYRVVNYLMSPRITNRRHRTREYEFITALFVQLALGEHLCQLDVSVLFSERVHHKTMNRAGFAGGHFV</sequence>
<accession>A0A7X0JH38</accession>
<keyword evidence="2" id="KW-1185">Reference proteome</keyword>
<reference evidence="1 2" key="1">
    <citation type="submission" date="2020-08" db="EMBL/GenBank/DDBJ databases">
        <title>The Agave Microbiome: Exploring the role of microbial communities in plant adaptations to desert environments.</title>
        <authorList>
            <person name="Partida-Martinez L.P."/>
        </authorList>
    </citation>
    <scope>NUCLEOTIDE SEQUENCE [LARGE SCALE GENOMIC DNA]</scope>
    <source>
        <strain evidence="1 2">AS3.12</strain>
    </source>
</reference>
<gene>
    <name evidence="1" type="ORF">F4695_000358</name>
</gene>
<evidence type="ECO:0000313" key="2">
    <source>
        <dbReference type="Proteomes" id="UP000585437"/>
    </source>
</evidence>
<comment type="caution">
    <text evidence="1">The sequence shown here is derived from an EMBL/GenBank/DDBJ whole genome shotgun (WGS) entry which is preliminary data.</text>
</comment>
<proteinExistence type="predicted"/>
<evidence type="ECO:0000313" key="1">
    <source>
        <dbReference type="EMBL" id="MBB6507039.1"/>
    </source>
</evidence>
<protein>
    <submittedName>
        <fullName evidence="1">Uncharacterized protein</fullName>
    </submittedName>
</protein>